<keyword evidence="5" id="KW-1185">Reference proteome</keyword>
<comment type="similarity">
    <text evidence="1">Belongs to the AB hydrolase superfamily. AB hydrolase 2 family.</text>
</comment>
<evidence type="ECO:0000259" key="3">
    <source>
        <dbReference type="Pfam" id="PF02230"/>
    </source>
</evidence>
<evidence type="ECO:0000313" key="4">
    <source>
        <dbReference type="EMBL" id="MEJ8277631.1"/>
    </source>
</evidence>
<dbReference type="InterPro" id="IPR029058">
    <property type="entry name" value="AB_hydrolase_fold"/>
</dbReference>
<dbReference type="Proteomes" id="UP001364211">
    <property type="component" value="Unassembled WGS sequence"/>
</dbReference>
<evidence type="ECO:0000256" key="1">
    <source>
        <dbReference type="ARBA" id="ARBA00006499"/>
    </source>
</evidence>
<evidence type="ECO:0000256" key="2">
    <source>
        <dbReference type="ARBA" id="ARBA00022801"/>
    </source>
</evidence>
<protein>
    <submittedName>
        <fullName evidence="4">Phospholipase</fullName>
    </submittedName>
</protein>
<dbReference type="SUPFAM" id="SSF53474">
    <property type="entry name" value="alpha/beta-Hydrolases"/>
    <property type="match status" value="1"/>
</dbReference>
<feature type="domain" description="Phospholipase/carboxylesterase/thioesterase" evidence="3">
    <location>
        <begin position="8"/>
        <end position="193"/>
    </location>
</feature>
<proteinExistence type="inferred from homology"/>
<evidence type="ECO:0000313" key="5">
    <source>
        <dbReference type="Proteomes" id="UP001364211"/>
    </source>
</evidence>
<dbReference type="RefSeq" id="WP_340285710.1">
    <property type="nucleotide sequence ID" value="NZ_JBBJUP010000001.1"/>
</dbReference>
<gene>
    <name evidence="4" type="ORF">WJX68_01700</name>
</gene>
<dbReference type="PANTHER" id="PTHR10655:SF17">
    <property type="entry name" value="LYSOPHOSPHOLIPASE-LIKE PROTEIN 1"/>
    <property type="match status" value="1"/>
</dbReference>
<dbReference type="InterPro" id="IPR050565">
    <property type="entry name" value="LYPA1-2/EST-like"/>
</dbReference>
<dbReference type="PANTHER" id="PTHR10655">
    <property type="entry name" value="LYSOPHOSPHOLIPASE-RELATED"/>
    <property type="match status" value="1"/>
</dbReference>
<keyword evidence="2" id="KW-0378">Hydrolase</keyword>
<dbReference type="InterPro" id="IPR003140">
    <property type="entry name" value="PLipase/COase/thioEstase"/>
</dbReference>
<organism evidence="4 5">
    <name type="scientific">Pseudonocardia spirodelae</name>
    <dbReference type="NCBI Taxonomy" id="3133431"/>
    <lineage>
        <taxon>Bacteria</taxon>
        <taxon>Bacillati</taxon>
        <taxon>Actinomycetota</taxon>
        <taxon>Actinomycetes</taxon>
        <taxon>Pseudonocardiales</taxon>
        <taxon>Pseudonocardiaceae</taxon>
        <taxon>Pseudonocardia</taxon>
    </lineage>
</organism>
<dbReference type="Gene3D" id="3.40.50.1820">
    <property type="entry name" value="alpha/beta hydrolase"/>
    <property type="match status" value="1"/>
</dbReference>
<name>A0ABU8T0Z8_9PSEU</name>
<sequence>MTLTWGDPAAPLVVLALHGRGRDPADMAATAARFGDVPARFVAPRAAGDSWYPKPFLEPFDENRDALLRALDVVDDQLARLADEGAGRDRVVLWGFSQGACLAAHHVLVRDPRPCAGLVLHTGGFVGPDPVPGPPAGSLAPTPAVLRSVSRDPWVPAHRVRETASLLAGAGARVDLRIDDGGEHVITDEACAAAAGLLHAVAVGGRA</sequence>
<comment type="caution">
    <text evidence="4">The sequence shown here is derived from an EMBL/GenBank/DDBJ whole genome shotgun (WGS) entry which is preliminary data.</text>
</comment>
<reference evidence="4 5" key="1">
    <citation type="submission" date="2024-03" db="EMBL/GenBank/DDBJ databases">
        <title>Draft genome sequence of Pseudonocardia sp. DW16-2.</title>
        <authorList>
            <person name="Duangmal K."/>
        </authorList>
    </citation>
    <scope>NUCLEOTIDE SEQUENCE [LARGE SCALE GENOMIC DNA]</scope>
    <source>
        <strain evidence="4 5">DW16-2</strain>
    </source>
</reference>
<dbReference type="Pfam" id="PF02230">
    <property type="entry name" value="Abhydrolase_2"/>
    <property type="match status" value="1"/>
</dbReference>
<dbReference type="EMBL" id="JBBJUP010000001">
    <property type="protein sequence ID" value="MEJ8277631.1"/>
    <property type="molecule type" value="Genomic_DNA"/>
</dbReference>
<accession>A0ABU8T0Z8</accession>